<dbReference type="Proteomes" id="UP000694416">
    <property type="component" value="Unplaced"/>
</dbReference>
<dbReference type="Pfam" id="PF00481">
    <property type="entry name" value="PP2C"/>
    <property type="match status" value="1"/>
</dbReference>
<accession>A0A8C9GUR5</accession>
<dbReference type="Ensembl" id="ENSPTET00000016706.1">
    <property type="protein sequence ID" value="ENSPTEP00000011051.1"/>
    <property type="gene ID" value="ENSPTEG00000012480.1"/>
</dbReference>
<dbReference type="PANTHER" id="PTHR47992">
    <property type="entry name" value="PROTEIN PHOSPHATASE"/>
    <property type="match status" value="1"/>
</dbReference>
<dbReference type="AlphaFoldDB" id="A0A8C9GUR5"/>
<proteinExistence type="predicted"/>
<feature type="domain" description="PPM-type phosphatase" evidence="1">
    <location>
        <begin position="1"/>
        <end position="205"/>
    </location>
</feature>
<keyword evidence="3" id="KW-1185">Reference proteome</keyword>
<name>A0A8C9GUR5_9PRIM</name>
<dbReference type="SMART" id="SM00332">
    <property type="entry name" value="PP2Cc"/>
    <property type="match status" value="1"/>
</dbReference>
<dbReference type="InterPro" id="IPR001932">
    <property type="entry name" value="PPM-type_phosphatase-like_dom"/>
</dbReference>
<dbReference type="Ensembl" id="ENSPTET00000004608.1">
    <property type="protein sequence ID" value="ENSPTEP00000002941.1"/>
    <property type="gene ID" value="ENSPTEG00000003481.1"/>
</dbReference>
<evidence type="ECO:0000313" key="3">
    <source>
        <dbReference type="Proteomes" id="UP000694416"/>
    </source>
</evidence>
<dbReference type="CDD" id="cd00143">
    <property type="entry name" value="PP2Cc"/>
    <property type="match status" value="1"/>
</dbReference>
<dbReference type="Ensembl" id="ENSPTET00000016750.1">
    <property type="protein sequence ID" value="ENSPTEP00000011082.1"/>
    <property type="gene ID" value="ENSPTEG00000012524.1"/>
</dbReference>
<dbReference type="Gene3D" id="3.60.40.10">
    <property type="entry name" value="PPM-type phosphatase domain"/>
    <property type="match status" value="1"/>
</dbReference>
<sequence>MTDKNYLEIAKKNGYYDGCTACIILIYGPDNDGSLKVLCANCGDSGALICHNGKALNLSLSHKPEVREEKMRILKCGGNIVNINGINRVITKPTNLKNQNNSKNKKPNNFLALSVSRTFGDINYKLPKKILISKPSISVYTIDFDLDSFIVLATDGILNVLTDENIIDIVWNNRHKKPEQAAEEVVKEATKRGSKDDKTCTVIFFYWRKDIFGNVPETDTVEIVKQDEPKEEDINMFSEAF</sequence>
<reference evidence="2" key="1">
    <citation type="submission" date="2025-05" db="UniProtKB">
        <authorList>
            <consortium name="Ensembl"/>
        </authorList>
    </citation>
    <scope>IDENTIFICATION</scope>
</reference>
<organism evidence="2 3">
    <name type="scientific">Piliocolobus tephrosceles</name>
    <name type="common">Ugandan red Colobus</name>
    <dbReference type="NCBI Taxonomy" id="591936"/>
    <lineage>
        <taxon>Eukaryota</taxon>
        <taxon>Metazoa</taxon>
        <taxon>Chordata</taxon>
        <taxon>Craniata</taxon>
        <taxon>Vertebrata</taxon>
        <taxon>Euteleostomi</taxon>
        <taxon>Mammalia</taxon>
        <taxon>Eutheria</taxon>
        <taxon>Euarchontoglires</taxon>
        <taxon>Primates</taxon>
        <taxon>Haplorrhini</taxon>
        <taxon>Catarrhini</taxon>
        <taxon>Cercopithecidae</taxon>
        <taxon>Colobinae</taxon>
        <taxon>Piliocolobus</taxon>
    </lineage>
</organism>
<dbReference type="GO" id="GO:0004722">
    <property type="term" value="F:protein serine/threonine phosphatase activity"/>
    <property type="evidence" value="ECO:0007669"/>
    <property type="project" value="InterPro"/>
</dbReference>
<dbReference type="InterPro" id="IPR036457">
    <property type="entry name" value="PPM-type-like_dom_sf"/>
</dbReference>
<dbReference type="PROSITE" id="PS51746">
    <property type="entry name" value="PPM_2"/>
    <property type="match status" value="1"/>
</dbReference>
<evidence type="ECO:0000259" key="1">
    <source>
        <dbReference type="PROSITE" id="PS51746"/>
    </source>
</evidence>
<protein>
    <submittedName>
        <fullName evidence="2">Probable protein phosphatase 2C 17</fullName>
    </submittedName>
</protein>
<dbReference type="InterPro" id="IPR015655">
    <property type="entry name" value="PP2C"/>
</dbReference>
<evidence type="ECO:0000313" key="2">
    <source>
        <dbReference type="Ensembl" id="ENSPTEP00000011051.1"/>
    </source>
</evidence>
<dbReference type="SUPFAM" id="SSF81606">
    <property type="entry name" value="PP2C-like"/>
    <property type="match status" value="1"/>
</dbReference>